<name>A0A6J4QDD3_9ACTN</name>
<dbReference type="InterPro" id="IPR015797">
    <property type="entry name" value="NUDIX_hydrolase-like_dom_sf"/>
</dbReference>
<keyword evidence="3" id="KW-0479">Metal-binding</keyword>
<gene>
    <name evidence="8" type="ORF">AVDCRST_MAG28-289</name>
</gene>
<dbReference type="Pfam" id="PF00293">
    <property type="entry name" value="NUDIX"/>
    <property type="match status" value="1"/>
</dbReference>
<dbReference type="Gene3D" id="3.90.79.10">
    <property type="entry name" value="Nucleoside Triphosphate Pyrophosphohydrolase"/>
    <property type="match status" value="1"/>
</dbReference>
<dbReference type="InterPro" id="IPR000086">
    <property type="entry name" value="NUDIX_hydrolase_dom"/>
</dbReference>
<evidence type="ECO:0000313" key="8">
    <source>
        <dbReference type="EMBL" id="CAA9438683.1"/>
    </source>
</evidence>
<dbReference type="EMBL" id="CADCVE010000007">
    <property type="protein sequence ID" value="CAA9438683.1"/>
    <property type="molecule type" value="Genomic_DNA"/>
</dbReference>
<dbReference type="GO" id="GO:0010945">
    <property type="term" value="F:coenzyme A diphosphatase activity"/>
    <property type="evidence" value="ECO:0007669"/>
    <property type="project" value="InterPro"/>
</dbReference>
<dbReference type="InterPro" id="IPR020084">
    <property type="entry name" value="NUDIX_hydrolase_CS"/>
</dbReference>
<keyword evidence="4" id="KW-0378">Hydrolase</keyword>
<dbReference type="InterPro" id="IPR045121">
    <property type="entry name" value="CoAse"/>
</dbReference>
<keyword evidence="5" id="KW-0460">Magnesium</keyword>
<dbReference type="SUPFAM" id="SSF55811">
    <property type="entry name" value="Nudix"/>
    <property type="match status" value="1"/>
</dbReference>
<proteinExistence type="predicted"/>
<evidence type="ECO:0000256" key="6">
    <source>
        <dbReference type="ARBA" id="ARBA00023211"/>
    </source>
</evidence>
<dbReference type="GO" id="GO:0046872">
    <property type="term" value="F:metal ion binding"/>
    <property type="evidence" value="ECO:0007669"/>
    <property type="project" value="UniProtKB-KW"/>
</dbReference>
<keyword evidence="6" id="KW-0464">Manganese</keyword>
<comment type="cofactor">
    <cofactor evidence="1">
        <name>Mn(2+)</name>
        <dbReference type="ChEBI" id="CHEBI:29035"/>
    </cofactor>
</comment>
<evidence type="ECO:0000259" key="7">
    <source>
        <dbReference type="PROSITE" id="PS51462"/>
    </source>
</evidence>
<feature type="domain" description="Nudix hydrolase" evidence="7">
    <location>
        <begin position="51"/>
        <end position="187"/>
    </location>
</feature>
<dbReference type="PANTHER" id="PTHR12992:SF11">
    <property type="entry name" value="MITOCHONDRIAL COENZYME A DIPHOSPHATASE NUDT8"/>
    <property type="match status" value="1"/>
</dbReference>
<protein>
    <recommendedName>
        <fullName evidence="7">Nudix hydrolase domain-containing protein</fullName>
    </recommendedName>
</protein>
<organism evidence="8">
    <name type="scientific">uncultured Rubrobacteraceae bacterium</name>
    <dbReference type="NCBI Taxonomy" id="349277"/>
    <lineage>
        <taxon>Bacteria</taxon>
        <taxon>Bacillati</taxon>
        <taxon>Actinomycetota</taxon>
        <taxon>Rubrobacteria</taxon>
        <taxon>Rubrobacterales</taxon>
        <taxon>Rubrobacteraceae</taxon>
        <taxon>environmental samples</taxon>
    </lineage>
</organism>
<dbReference type="CDD" id="cd03426">
    <property type="entry name" value="NUDIX_CoAse_Nudt7"/>
    <property type="match status" value="1"/>
</dbReference>
<evidence type="ECO:0000256" key="4">
    <source>
        <dbReference type="ARBA" id="ARBA00022801"/>
    </source>
</evidence>
<sequence>MSRYIGALLRGVAGINSRPMSSANRAQTTSILERLAAALAGGRPELMETKSRRRAAVALLLRERGLGLEILVIKRSENERDPWSGHMALPGGGREPGEESAYDTARRETLEEVGIDLSAGRYLGRLDDVGPRNMPGQLIISTVVVEIDAEPGSLDEREVMEAFWVPVDRLVEETVEIPDFPGSWPAFTYKNRYVIWGLTHRILMQLWSLIPS</sequence>
<evidence type="ECO:0000256" key="3">
    <source>
        <dbReference type="ARBA" id="ARBA00022723"/>
    </source>
</evidence>
<dbReference type="PROSITE" id="PS51462">
    <property type="entry name" value="NUDIX"/>
    <property type="match status" value="1"/>
</dbReference>
<reference evidence="8" key="1">
    <citation type="submission" date="2020-02" db="EMBL/GenBank/DDBJ databases">
        <authorList>
            <person name="Meier V. D."/>
        </authorList>
    </citation>
    <scope>NUCLEOTIDE SEQUENCE</scope>
    <source>
        <strain evidence="8">AVDCRST_MAG28</strain>
    </source>
</reference>
<evidence type="ECO:0000256" key="2">
    <source>
        <dbReference type="ARBA" id="ARBA00001946"/>
    </source>
</evidence>
<evidence type="ECO:0000256" key="1">
    <source>
        <dbReference type="ARBA" id="ARBA00001936"/>
    </source>
</evidence>
<comment type="cofactor">
    <cofactor evidence="2">
        <name>Mg(2+)</name>
        <dbReference type="ChEBI" id="CHEBI:18420"/>
    </cofactor>
</comment>
<dbReference type="PANTHER" id="PTHR12992">
    <property type="entry name" value="NUDIX HYDROLASE"/>
    <property type="match status" value="1"/>
</dbReference>
<evidence type="ECO:0000256" key="5">
    <source>
        <dbReference type="ARBA" id="ARBA00022842"/>
    </source>
</evidence>
<accession>A0A6J4QDD3</accession>
<dbReference type="PROSITE" id="PS00893">
    <property type="entry name" value="NUDIX_BOX"/>
    <property type="match status" value="1"/>
</dbReference>
<dbReference type="AlphaFoldDB" id="A0A6J4QDD3"/>